<dbReference type="Pfam" id="PF02453">
    <property type="entry name" value="Reticulon"/>
    <property type="match status" value="1"/>
</dbReference>
<keyword evidence="9" id="KW-0808">Transferase</keyword>
<evidence type="ECO:0000256" key="4">
    <source>
        <dbReference type="ARBA" id="ARBA00022824"/>
    </source>
</evidence>
<dbReference type="SMR" id="A0A1D6PXI0"/>
<gene>
    <name evidence="9" type="ORF">ZEAMMB73_Zm00001d049731</name>
</gene>
<feature type="domain" description="Reticulon" evidence="8">
    <location>
        <begin position="49"/>
        <end position="85"/>
    </location>
</feature>
<dbReference type="GO" id="GO:0003872">
    <property type="term" value="F:6-phosphofructokinase activity"/>
    <property type="evidence" value="ECO:0007669"/>
    <property type="project" value="InterPro"/>
</dbReference>
<proteinExistence type="predicted"/>
<dbReference type="InterPro" id="IPR035966">
    <property type="entry name" value="PKF_sf"/>
</dbReference>
<dbReference type="Gene3D" id="3.40.50.450">
    <property type="match status" value="1"/>
</dbReference>
<name>A0A1D6PXI0_MAIZE</name>
<keyword evidence="5" id="KW-1133">Transmembrane helix</keyword>
<dbReference type="ExpressionAtlas" id="A0A1D6PXI0">
    <property type="expression patterns" value="baseline and differential"/>
</dbReference>
<dbReference type="InterPro" id="IPR003388">
    <property type="entry name" value="Reticulon"/>
</dbReference>
<keyword evidence="3" id="KW-0812">Transmembrane</keyword>
<dbReference type="EMBL" id="CM000780">
    <property type="protein sequence ID" value="AQK51217.1"/>
    <property type="molecule type" value="Genomic_DNA"/>
</dbReference>
<keyword evidence="6" id="KW-0472">Membrane</keyword>
<evidence type="ECO:0000256" key="5">
    <source>
        <dbReference type="ARBA" id="ARBA00022989"/>
    </source>
</evidence>
<dbReference type="eggNOG" id="KOG2440">
    <property type="taxonomic scope" value="Eukaryota"/>
</dbReference>
<evidence type="ECO:0000256" key="1">
    <source>
        <dbReference type="ARBA" id="ARBA00004477"/>
    </source>
</evidence>
<evidence type="ECO:0000313" key="9">
    <source>
        <dbReference type="EMBL" id="AQK51217.1"/>
    </source>
</evidence>
<dbReference type="AlphaFoldDB" id="A0A1D6PXI0"/>
<accession>A0A1D6PXI0</accession>
<dbReference type="GO" id="GO:0005789">
    <property type="term" value="C:endoplasmic reticulum membrane"/>
    <property type="evidence" value="ECO:0007669"/>
    <property type="project" value="UniProtKB-SubCell"/>
</dbReference>
<keyword evidence="9" id="KW-0418">Kinase</keyword>
<dbReference type="STRING" id="4577.A0A1D6PXI0"/>
<evidence type="ECO:0000256" key="7">
    <source>
        <dbReference type="SAM" id="MobiDB-lite"/>
    </source>
</evidence>
<keyword evidence="4" id="KW-0256">Endoplasmic reticulum</keyword>
<protein>
    <submittedName>
        <fullName evidence="9">ATP-dependent 6-phosphofructokinase 3</fullName>
    </submittedName>
</protein>
<keyword evidence="2" id="KW-0021">Allosteric enzyme</keyword>
<dbReference type="InterPro" id="IPR050929">
    <property type="entry name" value="PFKA"/>
</dbReference>
<dbReference type="PANTHER" id="PTHR45770">
    <property type="entry name" value="ATP-DEPENDENT 6-PHOSPHOFRUCTOKINASE 1"/>
    <property type="match status" value="1"/>
</dbReference>
<evidence type="ECO:0000256" key="3">
    <source>
        <dbReference type="ARBA" id="ARBA00022692"/>
    </source>
</evidence>
<feature type="compositionally biased region" description="Low complexity" evidence="7">
    <location>
        <begin position="111"/>
        <end position="123"/>
    </location>
</feature>
<dbReference type="InParanoid" id="A0A1D6PXI0"/>
<feature type="region of interest" description="Disordered" evidence="7">
    <location>
        <begin position="100"/>
        <end position="125"/>
    </location>
</feature>
<evidence type="ECO:0000256" key="6">
    <source>
        <dbReference type="ARBA" id="ARBA00023136"/>
    </source>
</evidence>
<evidence type="ECO:0000256" key="2">
    <source>
        <dbReference type="ARBA" id="ARBA00022533"/>
    </source>
</evidence>
<comment type="subcellular location">
    <subcellularLocation>
        <location evidence="1">Endoplasmic reticulum membrane</location>
        <topology evidence="1">Multi-pass membrane protein</topology>
    </subcellularLocation>
</comment>
<evidence type="ECO:0000259" key="8">
    <source>
        <dbReference type="Pfam" id="PF02453"/>
    </source>
</evidence>
<organism evidence="9">
    <name type="scientific">Zea mays</name>
    <name type="common">Maize</name>
    <dbReference type="NCBI Taxonomy" id="4577"/>
    <lineage>
        <taxon>Eukaryota</taxon>
        <taxon>Viridiplantae</taxon>
        <taxon>Streptophyta</taxon>
        <taxon>Embryophyta</taxon>
        <taxon>Tracheophyta</taxon>
        <taxon>Spermatophyta</taxon>
        <taxon>Magnoliopsida</taxon>
        <taxon>Liliopsida</taxon>
        <taxon>Poales</taxon>
        <taxon>Poaceae</taxon>
        <taxon>PACMAD clade</taxon>
        <taxon>Panicoideae</taxon>
        <taxon>Andropogonodae</taxon>
        <taxon>Andropogoneae</taxon>
        <taxon>Tripsacinae</taxon>
        <taxon>Zea</taxon>
    </lineage>
</organism>
<sequence length="281" mass="31133">MVAELTPFLLCLDRFQGQPLYKLRPSKFRAAIEEAFLAERGFFYLQTDEVVAGLWILSVHGSCCNFLTLSYIVFVVLYTVLVLYEHLLLSRNCRPPPHLEDRRAVRRGGPSQATTTTSVVASKTSRHRCDLKPSSMPIKVCVLVVFLPHAFDGPRSICSTPLVCSLFRNIGHRCALKRFMVNDIHNRDGFVLGTSRGGHDTAKIIDCLQDRDTNQIYIIEGDGIQKGASVIDKSFGFHAAVEEAQRALNAAHVEAESVDNGIGVVKLMGHNCCFTAVCFSS</sequence>
<reference evidence="9" key="1">
    <citation type="submission" date="2015-12" db="EMBL/GenBank/DDBJ databases">
        <title>Update maize B73 reference genome by single molecule sequencing technologies.</title>
        <authorList>
            <consortium name="Maize Genome Sequencing Project"/>
            <person name="Ware D."/>
        </authorList>
    </citation>
    <scope>NUCLEOTIDE SEQUENCE</scope>
    <source>
        <tissue evidence="9">Seedling</tissue>
    </source>
</reference>
<dbReference type="SUPFAM" id="SSF53784">
    <property type="entry name" value="Phosphofructokinase"/>
    <property type="match status" value="1"/>
</dbReference>
<dbReference type="eggNOG" id="KOG3344">
    <property type="taxonomic scope" value="Eukaryota"/>
</dbReference>
<dbReference type="Gene3D" id="3.40.50.460">
    <property type="entry name" value="Phosphofructokinase domain"/>
    <property type="match status" value="1"/>
</dbReference>